<feature type="compositionally biased region" description="Polar residues" evidence="1">
    <location>
        <begin position="32"/>
        <end position="45"/>
    </location>
</feature>
<feature type="compositionally biased region" description="Polar residues" evidence="1">
    <location>
        <begin position="601"/>
        <end position="618"/>
    </location>
</feature>
<dbReference type="Proteomes" id="UP001182556">
    <property type="component" value="Unassembled WGS sequence"/>
</dbReference>
<feature type="compositionally biased region" description="Low complexity" evidence="1">
    <location>
        <begin position="199"/>
        <end position="214"/>
    </location>
</feature>
<accession>A0AAD9FTH3</accession>
<comment type="caution">
    <text evidence="2">The sequence shown here is derived from an EMBL/GenBank/DDBJ whole genome shotgun (WGS) entry which is preliminary data.</text>
</comment>
<evidence type="ECO:0000313" key="3">
    <source>
        <dbReference type="Proteomes" id="UP001182556"/>
    </source>
</evidence>
<feature type="compositionally biased region" description="Low complexity" evidence="1">
    <location>
        <begin position="522"/>
        <end position="534"/>
    </location>
</feature>
<feature type="region of interest" description="Disordered" evidence="1">
    <location>
        <begin position="155"/>
        <end position="290"/>
    </location>
</feature>
<feature type="region of interest" description="Disordered" evidence="1">
    <location>
        <begin position="552"/>
        <end position="618"/>
    </location>
</feature>
<feature type="compositionally biased region" description="Polar residues" evidence="1">
    <location>
        <begin position="225"/>
        <end position="244"/>
    </location>
</feature>
<feature type="compositionally biased region" description="Basic and acidic residues" evidence="1">
    <location>
        <begin position="482"/>
        <end position="491"/>
    </location>
</feature>
<organism evidence="2 3">
    <name type="scientific">Papiliotrema laurentii</name>
    <name type="common">Cryptococcus laurentii</name>
    <dbReference type="NCBI Taxonomy" id="5418"/>
    <lineage>
        <taxon>Eukaryota</taxon>
        <taxon>Fungi</taxon>
        <taxon>Dikarya</taxon>
        <taxon>Basidiomycota</taxon>
        <taxon>Agaricomycotina</taxon>
        <taxon>Tremellomycetes</taxon>
        <taxon>Tremellales</taxon>
        <taxon>Rhynchogastremaceae</taxon>
        <taxon>Papiliotrema</taxon>
    </lineage>
</organism>
<feature type="region of interest" description="Disordered" evidence="1">
    <location>
        <begin position="376"/>
        <end position="534"/>
    </location>
</feature>
<name>A0AAD9FTH3_PAPLA</name>
<feature type="compositionally biased region" description="Basic residues" evidence="1">
    <location>
        <begin position="22"/>
        <end position="31"/>
    </location>
</feature>
<evidence type="ECO:0000313" key="2">
    <source>
        <dbReference type="EMBL" id="KAK1925937.1"/>
    </source>
</evidence>
<proteinExistence type="predicted"/>
<feature type="compositionally biased region" description="Polar residues" evidence="1">
    <location>
        <begin position="381"/>
        <end position="404"/>
    </location>
</feature>
<reference evidence="2" key="1">
    <citation type="submission" date="2023-02" db="EMBL/GenBank/DDBJ databases">
        <title>Identification and recombinant expression of a fungal hydrolase from Papiliotrema laurentii that hydrolyzes apple cutin and clears colloidal polyester polyurethane.</title>
        <authorList>
            <consortium name="DOE Joint Genome Institute"/>
            <person name="Roman V.A."/>
            <person name="Bojanowski C."/>
            <person name="Crable B.R."/>
            <person name="Wagner D.N."/>
            <person name="Hung C.S."/>
            <person name="Nadeau L.J."/>
            <person name="Schratz L."/>
            <person name="Haridas S."/>
            <person name="Pangilinan J."/>
            <person name="Lipzen A."/>
            <person name="Na H."/>
            <person name="Yan M."/>
            <person name="Ng V."/>
            <person name="Grigoriev I.V."/>
            <person name="Spatafora J.W."/>
            <person name="Barlow D."/>
            <person name="Biffinger J."/>
            <person name="Kelley-Loughnane N."/>
            <person name="Varaljay V.A."/>
            <person name="Crookes-Goodson W.J."/>
        </authorList>
    </citation>
    <scope>NUCLEOTIDE SEQUENCE</scope>
    <source>
        <strain evidence="2">5307AH</strain>
    </source>
</reference>
<sequence>MPLSPSDKARWVEDQPAPATLQHRRGARSRHSLSTNSPATPSSSRTYHHVGGSMRQTKSSTSSTSTPLSQMFHPPSSPSSLLHNLNTVHVTDQHQYLGADASAGMGDFDEADYNEDQATLKATDLAAAIRDTVEYPLTVARPPEEPMDDEFDFTAMDGPLTDRSRSRGGTIGRRSLRNAIVPVPPGHQSVPRQSPGDFDSPASSSNRADSSWSDGADSRKRHSETSATSFTSIQTPDDGSSPVSNRFGGYVEHEDEMSHGFEDPGPSLRKNATNKLTRIPHDRRDVGIPPPSARLRDRKKALGREVMIGENDLMDDGVIFTGSLRRRPLGQPEQRRGVRPKKPVPAGNEVKELRVKGGTIGRSTVLHLPETIDRAGGARSLSASTVQTPNKSSSMRPRASQSGTDRIDLQAPFATMKSKPESVLTTPNRPRKQVSIRDLFNPAEGGGTLRRRQSASDLISKLPEPDRSPRSPRNENSAYLQHRPDISRLERQTVASWAKRKDQRGGIPSFDESQRKRESDMADTSSISSVSTGASAQPDVLDFRYGHGARTALVKGNSPNGKGSIRGKAQTLSRSHPPVRLHDADSEGFRKDVPSDKASGQAIQVLSPASSNNKSEWV</sequence>
<evidence type="ECO:0000256" key="1">
    <source>
        <dbReference type="SAM" id="MobiDB-lite"/>
    </source>
</evidence>
<protein>
    <submittedName>
        <fullName evidence="2">Uncharacterized protein</fullName>
    </submittedName>
</protein>
<dbReference type="AlphaFoldDB" id="A0AAD9FTH3"/>
<keyword evidence="3" id="KW-1185">Reference proteome</keyword>
<feature type="compositionally biased region" description="Basic and acidic residues" evidence="1">
    <location>
        <begin position="580"/>
        <end position="595"/>
    </location>
</feature>
<gene>
    <name evidence="2" type="ORF">DB88DRAFT_485672</name>
</gene>
<feature type="region of interest" description="Disordered" evidence="1">
    <location>
        <begin position="1"/>
        <end position="78"/>
    </location>
</feature>
<feature type="compositionally biased region" description="Basic and acidic residues" evidence="1">
    <location>
        <begin position="463"/>
        <end position="473"/>
    </location>
</feature>
<dbReference type="EMBL" id="JAODAN010000003">
    <property type="protein sequence ID" value="KAK1925937.1"/>
    <property type="molecule type" value="Genomic_DNA"/>
</dbReference>